<sequence length="63" mass="7214">MDRTDELSCEVHVVVGWIDEHENLGKCFNKIKKLKPGIAANSAYRAFKLAWDHVYDSWGPNLP</sequence>
<accession>A0A2I0KJS2</accession>
<gene>
    <name evidence="1" type="ORF">CRG98_010811</name>
</gene>
<comment type="caution">
    <text evidence="1">The sequence shown here is derived from an EMBL/GenBank/DDBJ whole genome shotgun (WGS) entry which is preliminary data.</text>
</comment>
<dbReference type="Proteomes" id="UP000233551">
    <property type="component" value="Unassembled WGS sequence"/>
</dbReference>
<reference evidence="1 2" key="1">
    <citation type="submission" date="2017-11" db="EMBL/GenBank/DDBJ databases">
        <title>De-novo sequencing of pomegranate (Punica granatum L.) genome.</title>
        <authorList>
            <person name="Akparov Z."/>
            <person name="Amiraslanov A."/>
            <person name="Hajiyeva S."/>
            <person name="Abbasov M."/>
            <person name="Kaur K."/>
            <person name="Hamwieh A."/>
            <person name="Solovyev V."/>
            <person name="Salamov A."/>
            <person name="Braich B."/>
            <person name="Kosarev P."/>
            <person name="Mahmoud A."/>
            <person name="Hajiyev E."/>
            <person name="Babayeva S."/>
            <person name="Izzatullayeva V."/>
            <person name="Mammadov A."/>
            <person name="Mammadov A."/>
            <person name="Sharifova S."/>
            <person name="Ojaghi J."/>
            <person name="Eynullazada K."/>
            <person name="Bayramov B."/>
            <person name="Abdulazimova A."/>
            <person name="Shahmuradov I."/>
        </authorList>
    </citation>
    <scope>NUCLEOTIDE SEQUENCE [LARGE SCALE GENOMIC DNA]</scope>
    <source>
        <strain evidence="2">cv. AG2017</strain>
        <tissue evidence="1">Leaf</tissue>
    </source>
</reference>
<evidence type="ECO:0000313" key="1">
    <source>
        <dbReference type="EMBL" id="PKI68754.1"/>
    </source>
</evidence>
<dbReference type="AlphaFoldDB" id="A0A2I0KJS2"/>
<dbReference type="EMBL" id="PGOL01000542">
    <property type="protein sequence ID" value="PKI68754.1"/>
    <property type="molecule type" value="Genomic_DNA"/>
</dbReference>
<protein>
    <submittedName>
        <fullName evidence="1">Uncharacterized protein</fullName>
    </submittedName>
</protein>
<proteinExistence type="predicted"/>
<name>A0A2I0KJS2_PUNGR</name>
<keyword evidence="2" id="KW-1185">Reference proteome</keyword>
<organism evidence="1 2">
    <name type="scientific">Punica granatum</name>
    <name type="common">Pomegranate</name>
    <dbReference type="NCBI Taxonomy" id="22663"/>
    <lineage>
        <taxon>Eukaryota</taxon>
        <taxon>Viridiplantae</taxon>
        <taxon>Streptophyta</taxon>
        <taxon>Embryophyta</taxon>
        <taxon>Tracheophyta</taxon>
        <taxon>Spermatophyta</taxon>
        <taxon>Magnoliopsida</taxon>
        <taxon>eudicotyledons</taxon>
        <taxon>Gunneridae</taxon>
        <taxon>Pentapetalae</taxon>
        <taxon>rosids</taxon>
        <taxon>malvids</taxon>
        <taxon>Myrtales</taxon>
        <taxon>Lythraceae</taxon>
        <taxon>Punica</taxon>
    </lineage>
</organism>
<evidence type="ECO:0000313" key="2">
    <source>
        <dbReference type="Proteomes" id="UP000233551"/>
    </source>
</evidence>